<keyword evidence="3" id="KW-1185">Reference proteome</keyword>
<dbReference type="GO" id="GO:0030497">
    <property type="term" value="P:fatty acid elongation"/>
    <property type="evidence" value="ECO:0007669"/>
    <property type="project" value="TreeGrafter"/>
</dbReference>
<dbReference type="Pfam" id="PF13561">
    <property type="entry name" value="adh_short_C2"/>
    <property type="match status" value="1"/>
</dbReference>
<accession>A0A8J2YSG8</accession>
<protein>
    <submittedName>
        <fullName evidence="2">Oxidoreductase</fullName>
    </submittedName>
</protein>
<dbReference type="PRINTS" id="PR00081">
    <property type="entry name" value="GDHRDH"/>
</dbReference>
<sequence>MAEHPDYRALFDLTGRVALVVGGGSGIGEAGALALAAHGARVAVADVDQAKAEATVALITERGGTASAHVVDVRDTASVDRLVATVQAAEGRIDVLLDMPAINIRKRLADYTDEEFDRVVDLNLKGTFRVARAVAKVMAAQKSGSMILMSSMRGTSVEPGQSIYGSTKAAITLLVKGLASEMAEHNVRVNALAPSIIATPINAVIRDNPAWKEAYASRTAFGRWGETYEMAGPIVFLASDAASYVTGTTLYADGGWTVVDGRYKPPV</sequence>
<dbReference type="InterPro" id="IPR036291">
    <property type="entry name" value="NAD(P)-bd_dom_sf"/>
</dbReference>
<name>A0A8J2YSG8_9PROT</name>
<comment type="similarity">
    <text evidence="1">Belongs to the short-chain dehydrogenases/reductases (SDR) family.</text>
</comment>
<dbReference type="RefSeq" id="WP_189044969.1">
    <property type="nucleotide sequence ID" value="NZ_BMJQ01000004.1"/>
</dbReference>
<dbReference type="PROSITE" id="PS00061">
    <property type="entry name" value="ADH_SHORT"/>
    <property type="match status" value="1"/>
</dbReference>
<dbReference type="GO" id="GO:0016616">
    <property type="term" value="F:oxidoreductase activity, acting on the CH-OH group of donors, NAD or NADP as acceptor"/>
    <property type="evidence" value="ECO:0007669"/>
    <property type="project" value="TreeGrafter"/>
</dbReference>
<evidence type="ECO:0000313" key="2">
    <source>
        <dbReference type="EMBL" id="GGF13564.1"/>
    </source>
</evidence>
<dbReference type="Proteomes" id="UP000646365">
    <property type="component" value="Unassembled WGS sequence"/>
</dbReference>
<dbReference type="PANTHER" id="PTHR42760">
    <property type="entry name" value="SHORT-CHAIN DEHYDROGENASES/REDUCTASES FAMILY MEMBER"/>
    <property type="match status" value="1"/>
</dbReference>
<gene>
    <name evidence="2" type="ORF">GCM10011611_19100</name>
</gene>
<dbReference type="AlphaFoldDB" id="A0A8J2YSG8"/>
<dbReference type="SUPFAM" id="SSF51735">
    <property type="entry name" value="NAD(P)-binding Rossmann-fold domains"/>
    <property type="match status" value="1"/>
</dbReference>
<reference evidence="2" key="1">
    <citation type="journal article" date="2014" name="Int. J. Syst. Evol. Microbiol.">
        <title>Complete genome sequence of Corynebacterium casei LMG S-19264T (=DSM 44701T), isolated from a smear-ripened cheese.</title>
        <authorList>
            <consortium name="US DOE Joint Genome Institute (JGI-PGF)"/>
            <person name="Walter F."/>
            <person name="Albersmeier A."/>
            <person name="Kalinowski J."/>
            <person name="Ruckert C."/>
        </authorList>
    </citation>
    <scope>NUCLEOTIDE SEQUENCE</scope>
    <source>
        <strain evidence="2">CGMCC 1.15725</strain>
    </source>
</reference>
<proteinExistence type="inferred from homology"/>
<dbReference type="EMBL" id="BMJQ01000004">
    <property type="protein sequence ID" value="GGF13564.1"/>
    <property type="molecule type" value="Genomic_DNA"/>
</dbReference>
<dbReference type="InterPro" id="IPR002347">
    <property type="entry name" value="SDR_fam"/>
</dbReference>
<evidence type="ECO:0000256" key="1">
    <source>
        <dbReference type="ARBA" id="ARBA00006484"/>
    </source>
</evidence>
<dbReference type="InterPro" id="IPR020904">
    <property type="entry name" value="Sc_DH/Rdtase_CS"/>
</dbReference>
<organism evidence="2 3">
    <name type="scientific">Aliidongia dinghuensis</name>
    <dbReference type="NCBI Taxonomy" id="1867774"/>
    <lineage>
        <taxon>Bacteria</taxon>
        <taxon>Pseudomonadati</taxon>
        <taxon>Pseudomonadota</taxon>
        <taxon>Alphaproteobacteria</taxon>
        <taxon>Rhodospirillales</taxon>
        <taxon>Dongiaceae</taxon>
        <taxon>Aliidongia</taxon>
    </lineage>
</organism>
<dbReference type="Gene3D" id="3.40.50.720">
    <property type="entry name" value="NAD(P)-binding Rossmann-like Domain"/>
    <property type="match status" value="1"/>
</dbReference>
<dbReference type="PANTHER" id="PTHR42760:SF135">
    <property type="entry name" value="BLL7886 PROTEIN"/>
    <property type="match status" value="1"/>
</dbReference>
<evidence type="ECO:0000313" key="3">
    <source>
        <dbReference type="Proteomes" id="UP000646365"/>
    </source>
</evidence>
<reference evidence="2" key="2">
    <citation type="submission" date="2020-09" db="EMBL/GenBank/DDBJ databases">
        <authorList>
            <person name="Sun Q."/>
            <person name="Zhou Y."/>
        </authorList>
    </citation>
    <scope>NUCLEOTIDE SEQUENCE</scope>
    <source>
        <strain evidence="2">CGMCC 1.15725</strain>
    </source>
</reference>
<comment type="caution">
    <text evidence="2">The sequence shown here is derived from an EMBL/GenBank/DDBJ whole genome shotgun (WGS) entry which is preliminary data.</text>
</comment>
<dbReference type="FunFam" id="3.40.50.720:FF:000084">
    <property type="entry name" value="Short-chain dehydrogenase reductase"/>
    <property type="match status" value="1"/>
</dbReference>